<dbReference type="AlphaFoldDB" id="A0A8C5AQU3"/>
<protein>
    <submittedName>
        <fullName evidence="1">Uncharacterized protein</fullName>
    </submittedName>
</protein>
<keyword evidence="2" id="KW-1185">Reference proteome</keyword>
<reference evidence="1" key="2">
    <citation type="submission" date="2025-09" db="UniProtKB">
        <authorList>
            <consortium name="Ensembl"/>
        </authorList>
    </citation>
    <scope>IDENTIFICATION</scope>
</reference>
<dbReference type="Proteomes" id="UP000694546">
    <property type="component" value="Chromosome 12"/>
</dbReference>
<organism evidence="1 2">
    <name type="scientific">Gadus morhua</name>
    <name type="common">Atlantic cod</name>
    <dbReference type="NCBI Taxonomy" id="8049"/>
    <lineage>
        <taxon>Eukaryota</taxon>
        <taxon>Metazoa</taxon>
        <taxon>Chordata</taxon>
        <taxon>Craniata</taxon>
        <taxon>Vertebrata</taxon>
        <taxon>Euteleostomi</taxon>
        <taxon>Actinopterygii</taxon>
        <taxon>Neopterygii</taxon>
        <taxon>Teleostei</taxon>
        <taxon>Neoteleostei</taxon>
        <taxon>Acanthomorphata</taxon>
        <taxon>Zeiogadaria</taxon>
        <taxon>Gadariae</taxon>
        <taxon>Gadiformes</taxon>
        <taxon>Gadoidei</taxon>
        <taxon>Gadidae</taxon>
        <taxon>Gadus</taxon>
    </lineage>
</organism>
<evidence type="ECO:0000313" key="2">
    <source>
        <dbReference type="Proteomes" id="UP000694546"/>
    </source>
</evidence>
<proteinExistence type="predicted"/>
<sequence length="150" mass="16037">RLSHLVIQLRNTSNTVKRLKRTLHRLLVRGSNSTFQVCSMPQPYLKGYLRWPQTQCSRSCRPAGWVGCSRWGVRRGLAPCGPCSSSPCLPCGPCLPCAPCSCLPCAPSGPCLPCAPCHPCAPCSCLPCGPCAPCSCLPCDNGPSRSPHMI</sequence>
<accession>A0A8C5AQU3</accession>
<evidence type="ECO:0000313" key="1">
    <source>
        <dbReference type="Ensembl" id="ENSGMOP00000034106.1"/>
    </source>
</evidence>
<name>A0A8C5AQU3_GADMO</name>
<dbReference type="Ensembl" id="ENSGMOT00000065715.1">
    <property type="protein sequence ID" value="ENSGMOP00000034106.1"/>
    <property type="gene ID" value="ENSGMOG00000024419.1"/>
</dbReference>
<reference evidence="1" key="1">
    <citation type="submission" date="2025-08" db="UniProtKB">
        <authorList>
            <consortium name="Ensembl"/>
        </authorList>
    </citation>
    <scope>IDENTIFICATION</scope>
</reference>